<comment type="cofactor">
    <cofactor evidence="2">
        <name>Mg(2+)</name>
        <dbReference type="ChEBI" id="CHEBI:18420"/>
    </cofactor>
</comment>
<dbReference type="PANTHER" id="PTHR10954:SF18">
    <property type="entry name" value="RIBONUCLEASE HII"/>
    <property type="match status" value="1"/>
</dbReference>
<evidence type="ECO:0000256" key="3">
    <source>
        <dbReference type="ARBA" id="ARBA00004065"/>
    </source>
</evidence>
<evidence type="ECO:0000256" key="4">
    <source>
        <dbReference type="ARBA" id="ARBA00004496"/>
    </source>
</evidence>
<evidence type="ECO:0000256" key="11">
    <source>
        <dbReference type="ARBA" id="ARBA00023211"/>
    </source>
</evidence>
<dbReference type="PROSITE" id="PS51975">
    <property type="entry name" value="RNASE_H_2"/>
    <property type="match status" value="1"/>
</dbReference>
<evidence type="ECO:0000256" key="5">
    <source>
        <dbReference type="ARBA" id="ARBA00007383"/>
    </source>
</evidence>
<keyword evidence="16" id="KW-1185">Reference proteome</keyword>
<dbReference type="GO" id="GO:0003723">
    <property type="term" value="F:RNA binding"/>
    <property type="evidence" value="ECO:0007669"/>
    <property type="project" value="UniProtKB-UniRule"/>
</dbReference>
<comment type="subcellular location">
    <subcellularLocation>
        <location evidence="4">Cytoplasm</location>
    </subcellularLocation>
</comment>
<reference evidence="15 16" key="1">
    <citation type="submission" date="2019-09" db="EMBL/GenBank/DDBJ databases">
        <title>YIM 132548 draft genome.</title>
        <authorList>
            <person name="Jiang L."/>
        </authorList>
    </citation>
    <scope>NUCLEOTIDE SEQUENCE [LARGE SCALE GENOMIC DNA]</scope>
    <source>
        <strain evidence="15 16">YIM 132548</strain>
    </source>
</reference>
<dbReference type="InterPro" id="IPR012337">
    <property type="entry name" value="RNaseH-like_sf"/>
</dbReference>
<keyword evidence="6" id="KW-0963">Cytoplasm</keyword>
<feature type="binding site" evidence="12">
    <location>
        <position position="29"/>
    </location>
    <ligand>
        <name>a divalent metal cation</name>
        <dbReference type="ChEBI" id="CHEBI:60240"/>
    </ligand>
</feature>
<dbReference type="GO" id="GO:0032299">
    <property type="term" value="C:ribonuclease H2 complex"/>
    <property type="evidence" value="ECO:0007669"/>
    <property type="project" value="TreeGrafter"/>
</dbReference>
<comment type="caution">
    <text evidence="15">The sequence shown here is derived from an EMBL/GenBank/DDBJ whole genome shotgun (WGS) entry which is preliminary data.</text>
</comment>
<dbReference type="InterPro" id="IPR001352">
    <property type="entry name" value="RNase_HII/HIII"/>
</dbReference>
<dbReference type="Proteomes" id="UP000441523">
    <property type="component" value="Unassembled WGS sequence"/>
</dbReference>
<dbReference type="InterPro" id="IPR024567">
    <property type="entry name" value="RNase_HII/HIII_dom"/>
</dbReference>
<evidence type="ECO:0000256" key="6">
    <source>
        <dbReference type="ARBA" id="ARBA00022490"/>
    </source>
</evidence>
<dbReference type="Pfam" id="PF01351">
    <property type="entry name" value="RNase_HII"/>
    <property type="match status" value="1"/>
</dbReference>
<evidence type="ECO:0000256" key="1">
    <source>
        <dbReference type="ARBA" id="ARBA00000077"/>
    </source>
</evidence>
<feature type="domain" description="RNase H type-2" evidence="14">
    <location>
        <begin position="23"/>
        <end position="209"/>
    </location>
</feature>
<dbReference type="GO" id="GO:0006298">
    <property type="term" value="P:mismatch repair"/>
    <property type="evidence" value="ECO:0007669"/>
    <property type="project" value="TreeGrafter"/>
</dbReference>
<evidence type="ECO:0000256" key="2">
    <source>
        <dbReference type="ARBA" id="ARBA00001946"/>
    </source>
</evidence>
<keyword evidence="10 12" id="KW-0378">Hydrolase</keyword>
<evidence type="ECO:0000313" key="15">
    <source>
        <dbReference type="EMBL" id="KAB1075200.1"/>
    </source>
</evidence>
<feature type="binding site" evidence="12">
    <location>
        <position position="30"/>
    </location>
    <ligand>
        <name>a divalent metal cation</name>
        <dbReference type="ChEBI" id="CHEBI:60240"/>
    </ligand>
</feature>
<protein>
    <recommendedName>
        <fullName evidence="13">Ribonuclease</fullName>
        <ecNumber evidence="13">3.1.26.4</ecNumber>
    </recommendedName>
</protein>
<dbReference type="GO" id="GO:0046872">
    <property type="term" value="F:metal ion binding"/>
    <property type="evidence" value="ECO:0007669"/>
    <property type="project" value="UniProtKB-KW"/>
</dbReference>
<dbReference type="EC" id="3.1.26.4" evidence="13"/>
<evidence type="ECO:0000256" key="13">
    <source>
        <dbReference type="RuleBase" id="RU003515"/>
    </source>
</evidence>
<evidence type="ECO:0000259" key="14">
    <source>
        <dbReference type="PROSITE" id="PS51975"/>
    </source>
</evidence>
<comment type="function">
    <text evidence="3 13">Endonuclease that specifically degrades the RNA of RNA-DNA hybrids.</text>
</comment>
<keyword evidence="11" id="KW-0464">Manganese</keyword>
<dbReference type="CDD" id="cd07182">
    <property type="entry name" value="RNase_HII_bacteria_HII_like"/>
    <property type="match status" value="1"/>
</dbReference>
<dbReference type="NCBIfam" id="NF000595">
    <property type="entry name" value="PRK00015.1-3"/>
    <property type="match status" value="1"/>
</dbReference>
<dbReference type="AlphaFoldDB" id="A0A6N6MU55"/>
<accession>A0A6N6MU55</accession>
<evidence type="ECO:0000313" key="16">
    <source>
        <dbReference type="Proteomes" id="UP000441523"/>
    </source>
</evidence>
<dbReference type="InterPro" id="IPR036397">
    <property type="entry name" value="RNaseH_sf"/>
</dbReference>
<gene>
    <name evidence="15" type="ORF">F6X51_04740</name>
</gene>
<dbReference type="GO" id="GO:0043137">
    <property type="term" value="P:DNA replication, removal of RNA primer"/>
    <property type="evidence" value="ECO:0007669"/>
    <property type="project" value="TreeGrafter"/>
</dbReference>
<keyword evidence="8 12" id="KW-0479">Metal-binding</keyword>
<dbReference type="PANTHER" id="PTHR10954">
    <property type="entry name" value="RIBONUCLEASE H2 SUBUNIT A"/>
    <property type="match status" value="1"/>
</dbReference>
<comment type="similarity">
    <text evidence="5 13">Belongs to the RNase HII family.</text>
</comment>
<dbReference type="SUPFAM" id="SSF53098">
    <property type="entry name" value="Ribonuclease H-like"/>
    <property type="match status" value="1"/>
</dbReference>
<comment type="catalytic activity">
    <reaction evidence="1 12 13">
        <text>Endonucleolytic cleavage to 5'-phosphomonoester.</text>
        <dbReference type="EC" id="3.1.26.4"/>
    </reaction>
</comment>
<keyword evidence="7 12" id="KW-0540">Nuclease</keyword>
<dbReference type="EMBL" id="VZZJ01000003">
    <property type="protein sequence ID" value="KAB1075200.1"/>
    <property type="molecule type" value="Genomic_DNA"/>
</dbReference>
<sequence length="209" mass="22184">MPRTSPRTSPIPPFDPARAASYPALIGCDEVGRGALCGPVVVAAVWFDPAALPAGILGRLDDSKRLKPPLREALAPLIRAHARVAVAAGSRALVDRLNVRGATLDAMRRAVLRLGLDGLVLVDGRDPVPGLSQACQAVVGGDRLVPQIAAASIVAKTLRDALMRTLAQRHPDYAWERNVGYGTAAHLAGLTRRGRSPHHRISFTRPFGP</sequence>
<evidence type="ECO:0000256" key="12">
    <source>
        <dbReference type="PROSITE-ProRule" id="PRU01319"/>
    </source>
</evidence>
<name>A0A6N6MU55_9HYPH</name>
<feature type="binding site" evidence="12">
    <location>
        <position position="123"/>
    </location>
    <ligand>
        <name>a divalent metal cation</name>
        <dbReference type="ChEBI" id="CHEBI:60240"/>
    </ligand>
</feature>
<keyword evidence="9 12" id="KW-0255">Endonuclease</keyword>
<dbReference type="RefSeq" id="WP_150962070.1">
    <property type="nucleotide sequence ID" value="NZ_VZZJ01000003.1"/>
</dbReference>
<dbReference type="Gene3D" id="3.30.420.10">
    <property type="entry name" value="Ribonuclease H-like superfamily/Ribonuclease H"/>
    <property type="match status" value="1"/>
</dbReference>
<dbReference type="GO" id="GO:0005737">
    <property type="term" value="C:cytoplasm"/>
    <property type="evidence" value="ECO:0007669"/>
    <property type="project" value="UniProtKB-SubCell"/>
</dbReference>
<evidence type="ECO:0000256" key="7">
    <source>
        <dbReference type="ARBA" id="ARBA00022722"/>
    </source>
</evidence>
<organism evidence="15 16">
    <name type="scientific">Methylobacterium planeticum</name>
    <dbReference type="NCBI Taxonomy" id="2615211"/>
    <lineage>
        <taxon>Bacteria</taxon>
        <taxon>Pseudomonadati</taxon>
        <taxon>Pseudomonadota</taxon>
        <taxon>Alphaproteobacteria</taxon>
        <taxon>Hyphomicrobiales</taxon>
        <taxon>Methylobacteriaceae</taxon>
        <taxon>Methylobacterium</taxon>
    </lineage>
</organism>
<dbReference type="GO" id="GO:0004523">
    <property type="term" value="F:RNA-DNA hybrid ribonuclease activity"/>
    <property type="evidence" value="ECO:0007669"/>
    <property type="project" value="UniProtKB-UniRule"/>
</dbReference>
<dbReference type="InterPro" id="IPR022898">
    <property type="entry name" value="RNase_HII"/>
</dbReference>
<comment type="cofactor">
    <cofactor evidence="12">
        <name>Mn(2+)</name>
        <dbReference type="ChEBI" id="CHEBI:29035"/>
    </cofactor>
    <cofactor evidence="12">
        <name>Mg(2+)</name>
        <dbReference type="ChEBI" id="CHEBI:18420"/>
    </cofactor>
    <text evidence="12">Manganese or magnesium. Binds 1 divalent metal ion per monomer in the absence of substrate. May bind a second metal ion after substrate binding.</text>
</comment>
<evidence type="ECO:0000256" key="9">
    <source>
        <dbReference type="ARBA" id="ARBA00022759"/>
    </source>
</evidence>
<evidence type="ECO:0000256" key="8">
    <source>
        <dbReference type="ARBA" id="ARBA00022723"/>
    </source>
</evidence>
<evidence type="ECO:0000256" key="10">
    <source>
        <dbReference type="ARBA" id="ARBA00022801"/>
    </source>
</evidence>
<proteinExistence type="inferred from homology"/>